<feature type="non-terminal residue" evidence="9">
    <location>
        <position position="1"/>
    </location>
</feature>
<dbReference type="Pfam" id="PF00089">
    <property type="entry name" value="Trypsin"/>
    <property type="match status" value="1"/>
</dbReference>
<dbReference type="Gene3D" id="2.40.10.10">
    <property type="entry name" value="Trypsin-like serine proteases"/>
    <property type="match status" value="1"/>
</dbReference>
<evidence type="ECO:0000256" key="3">
    <source>
        <dbReference type="ARBA" id="ARBA00022801"/>
    </source>
</evidence>
<reference evidence="9" key="1">
    <citation type="submission" date="2015-11" db="EMBL/GenBank/DDBJ databases">
        <title>De novo transcriptome assembly of four potential Pierce s Disease insect vectors from Arizona vineyards.</title>
        <authorList>
            <person name="Tassone E.E."/>
        </authorList>
    </citation>
    <scope>NUCLEOTIDE SEQUENCE</scope>
</reference>
<keyword evidence="1" id="KW-0645">Protease</keyword>
<dbReference type="PROSITE" id="PS50240">
    <property type="entry name" value="TRYPSIN_DOM"/>
    <property type="match status" value="1"/>
</dbReference>
<organism evidence="9">
    <name type="scientific">Cuerna arida</name>
    <dbReference type="NCBI Taxonomy" id="1464854"/>
    <lineage>
        <taxon>Eukaryota</taxon>
        <taxon>Metazoa</taxon>
        <taxon>Ecdysozoa</taxon>
        <taxon>Arthropoda</taxon>
        <taxon>Hexapoda</taxon>
        <taxon>Insecta</taxon>
        <taxon>Pterygota</taxon>
        <taxon>Neoptera</taxon>
        <taxon>Paraneoptera</taxon>
        <taxon>Hemiptera</taxon>
        <taxon>Auchenorrhyncha</taxon>
        <taxon>Membracoidea</taxon>
        <taxon>Cicadellidae</taxon>
        <taxon>Cicadellinae</taxon>
        <taxon>Proconiini</taxon>
        <taxon>Cuerna</taxon>
    </lineage>
</organism>
<dbReference type="PANTHER" id="PTHR24258">
    <property type="entry name" value="SERINE PROTEASE-RELATED"/>
    <property type="match status" value="1"/>
</dbReference>
<evidence type="ECO:0000256" key="1">
    <source>
        <dbReference type="ARBA" id="ARBA00022670"/>
    </source>
</evidence>
<dbReference type="EMBL" id="GECZ01016233">
    <property type="protein sequence ID" value="JAS53536.1"/>
    <property type="molecule type" value="Transcribed_RNA"/>
</dbReference>
<dbReference type="InterPro" id="IPR038565">
    <property type="entry name" value="CLIP_sf"/>
</dbReference>
<dbReference type="InterPro" id="IPR001254">
    <property type="entry name" value="Trypsin_dom"/>
</dbReference>
<dbReference type="InterPro" id="IPR043504">
    <property type="entry name" value="Peptidase_S1_PA_chymotrypsin"/>
</dbReference>
<dbReference type="PANTHER" id="PTHR24258:SF145">
    <property type="entry name" value="SERINE PROTEASE EASTER-LIKE PROTEIN"/>
    <property type="match status" value="1"/>
</dbReference>
<dbReference type="SUPFAM" id="SSF50494">
    <property type="entry name" value="Trypsin-like serine proteases"/>
    <property type="match status" value="1"/>
</dbReference>
<evidence type="ECO:0000313" key="9">
    <source>
        <dbReference type="EMBL" id="JAS53536.1"/>
    </source>
</evidence>
<dbReference type="AlphaFoldDB" id="A0A1B6FTH6"/>
<keyword evidence="4" id="KW-0720">Serine protease</keyword>
<dbReference type="InterPro" id="IPR009003">
    <property type="entry name" value="Peptidase_S1_PA"/>
</dbReference>
<name>A0A1B6FTH6_9HEMI</name>
<keyword evidence="5" id="KW-1015">Disulfide bond</keyword>
<dbReference type="GO" id="GO:0006508">
    <property type="term" value="P:proteolysis"/>
    <property type="evidence" value="ECO:0007669"/>
    <property type="project" value="UniProtKB-KW"/>
</dbReference>
<feature type="domain" description="Peptidase S1" evidence="8">
    <location>
        <begin position="95"/>
        <end position="248"/>
    </location>
</feature>
<dbReference type="Gene3D" id="3.30.1640.30">
    <property type="match status" value="1"/>
</dbReference>
<evidence type="ECO:0000259" key="8">
    <source>
        <dbReference type="PROSITE" id="PS50240"/>
    </source>
</evidence>
<accession>A0A1B6FTH6</accession>
<evidence type="ECO:0000256" key="7">
    <source>
        <dbReference type="ARBA" id="ARBA00024195"/>
    </source>
</evidence>
<keyword evidence="3" id="KW-0378">Hydrolase</keyword>
<gene>
    <name evidence="9" type="ORF">g.47899</name>
</gene>
<evidence type="ECO:0000256" key="2">
    <source>
        <dbReference type="ARBA" id="ARBA00022729"/>
    </source>
</evidence>
<comment type="similarity">
    <text evidence="7">Belongs to the peptidase S1 family. CLIP subfamily.</text>
</comment>
<feature type="non-terminal residue" evidence="9">
    <location>
        <position position="248"/>
    </location>
</feature>
<keyword evidence="2" id="KW-0732">Signal</keyword>
<keyword evidence="6" id="KW-0325">Glycoprotein</keyword>
<dbReference type="InterPro" id="IPR022700">
    <property type="entry name" value="CLIP"/>
</dbReference>
<evidence type="ECO:0000256" key="6">
    <source>
        <dbReference type="ARBA" id="ARBA00023180"/>
    </source>
</evidence>
<sequence>VKSLHDEVLLVDGETVVTNGESKKLPSAAYTDSRQDFACESGAKCILLKNCKLVKQLMNKNCLANNRLREITCGYSGDEPLVCCPTSAINSPEPINKGTCGQPLLYNWWKNDYQGVGGMPFIARIGFRSKTQGTVSYPCCGSIISPRVVLTSAHCALAQTAKQYVWTVRVGEYDTSSDPDCGRTFCAHPVQDILISHVIVHPGYEPKTFRHNIALLVLRHNINFSVNAQPVCLRSHAAPVVGLRAKLV</sequence>
<proteinExistence type="inferred from homology"/>
<dbReference type="FunFam" id="2.40.10.10:FF:000028">
    <property type="entry name" value="Serine protease easter"/>
    <property type="match status" value="1"/>
</dbReference>
<dbReference type="Pfam" id="PF12032">
    <property type="entry name" value="CLIP"/>
    <property type="match status" value="1"/>
</dbReference>
<protein>
    <recommendedName>
        <fullName evidence="8">Peptidase S1 domain-containing protein</fullName>
    </recommendedName>
</protein>
<dbReference type="GO" id="GO:0004252">
    <property type="term" value="F:serine-type endopeptidase activity"/>
    <property type="evidence" value="ECO:0007669"/>
    <property type="project" value="InterPro"/>
</dbReference>
<evidence type="ECO:0000256" key="4">
    <source>
        <dbReference type="ARBA" id="ARBA00022825"/>
    </source>
</evidence>
<evidence type="ECO:0000256" key="5">
    <source>
        <dbReference type="ARBA" id="ARBA00023157"/>
    </source>
</evidence>